<sequence>MGCFPYVRLPMYIPCSASNVMVRKLNLCAGTYIML</sequence>
<organism evidence="1 2">
    <name type="scientific">Klebsiella phage Spivey</name>
    <dbReference type="NCBI Taxonomy" id="2562542"/>
    <lineage>
        <taxon>Viruses</taxon>
        <taxon>Duplodnaviria</taxon>
        <taxon>Heunggongvirae</taxon>
        <taxon>Uroviricota</taxon>
        <taxon>Caudoviricetes</taxon>
        <taxon>Demerecviridae</taxon>
        <taxon>Sugarlandvirus</taxon>
        <taxon>Sugarlandvirus sugarland</taxon>
    </lineage>
</organism>
<protein>
    <submittedName>
        <fullName evidence="1">Uncharacterized protein</fullName>
    </submittedName>
</protein>
<proteinExistence type="predicted"/>
<evidence type="ECO:0000313" key="1">
    <source>
        <dbReference type="EMBL" id="QBX06867.1"/>
    </source>
</evidence>
<evidence type="ECO:0000313" key="2">
    <source>
        <dbReference type="Proteomes" id="UP000296189"/>
    </source>
</evidence>
<name>A0A4D5ZF18_9CAUD</name>
<gene>
    <name evidence="1" type="ORF">CPT_Spivey_009</name>
</gene>
<reference evidence="1 2" key="1">
    <citation type="submission" date="2019-03" db="EMBL/GenBank/DDBJ databases">
        <title>Complete genome sequence of Klebsiella pneumonaie siphophage Spivey.</title>
        <authorList>
            <person name="Lessor L."/>
            <person name="Michalik J."/>
            <person name="Gill J."/>
            <person name="Liu M."/>
        </authorList>
    </citation>
    <scope>NUCLEOTIDE SEQUENCE [LARGE SCALE GENOMIC DNA]</scope>
</reference>
<accession>A0A4D5ZF18</accession>
<dbReference type="Proteomes" id="UP000296189">
    <property type="component" value="Segment"/>
</dbReference>
<dbReference type="EMBL" id="MK630230">
    <property type="protein sequence ID" value="QBX06867.1"/>
    <property type="molecule type" value="Genomic_DNA"/>
</dbReference>